<dbReference type="RefSeq" id="WP_344690765.1">
    <property type="nucleotide sequence ID" value="NZ_BAAAVV010000014.1"/>
</dbReference>
<comment type="caution">
    <text evidence="1">The sequence shown here is derived from an EMBL/GenBank/DDBJ whole genome shotgun (WGS) entry which is preliminary data.</text>
</comment>
<dbReference type="Proteomes" id="UP001499924">
    <property type="component" value="Unassembled WGS sequence"/>
</dbReference>
<name>A0ABP6PKW3_9ACTN</name>
<organism evidence="1 2">
    <name type="scientific">Blastococcus jejuensis</name>
    <dbReference type="NCBI Taxonomy" id="351224"/>
    <lineage>
        <taxon>Bacteria</taxon>
        <taxon>Bacillati</taxon>
        <taxon>Actinomycetota</taxon>
        <taxon>Actinomycetes</taxon>
        <taxon>Geodermatophilales</taxon>
        <taxon>Geodermatophilaceae</taxon>
        <taxon>Blastococcus</taxon>
    </lineage>
</organism>
<gene>
    <name evidence="1" type="ORF">GCM10010531_39390</name>
</gene>
<proteinExistence type="predicted"/>
<protein>
    <recommendedName>
        <fullName evidence="3">Secreted protein</fullName>
    </recommendedName>
</protein>
<reference evidence="2" key="1">
    <citation type="journal article" date="2019" name="Int. J. Syst. Evol. Microbiol.">
        <title>The Global Catalogue of Microorganisms (GCM) 10K type strain sequencing project: providing services to taxonomists for standard genome sequencing and annotation.</title>
        <authorList>
            <consortium name="The Broad Institute Genomics Platform"/>
            <consortium name="The Broad Institute Genome Sequencing Center for Infectious Disease"/>
            <person name="Wu L."/>
            <person name="Ma J."/>
        </authorList>
    </citation>
    <scope>NUCLEOTIDE SEQUENCE [LARGE SCALE GENOMIC DNA]</scope>
    <source>
        <strain evidence="2">JCM 15614</strain>
    </source>
</reference>
<evidence type="ECO:0000313" key="2">
    <source>
        <dbReference type="Proteomes" id="UP001499924"/>
    </source>
</evidence>
<evidence type="ECO:0000313" key="1">
    <source>
        <dbReference type="EMBL" id="GAA3181313.1"/>
    </source>
</evidence>
<evidence type="ECO:0008006" key="3">
    <source>
        <dbReference type="Google" id="ProtNLM"/>
    </source>
</evidence>
<dbReference type="EMBL" id="BAAAVV010000014">
    <property type="protein sequence ID" value="GAA3181313.1"/>
    <property type="molecule type" value="Genomic_DNA"/>
</dbReference>
<sequence length="166" mass="18149">MNRLRSWLLPVATLVAGLLIGWLVAVALQDPTASDEYRAVQIRAEDAEARAGEYQRARDVYAQRAGDLAEREAEIAAREQAVTAEEQRIAVSTIGVGIWTVGVDVEPGTYRTDEPVAARCYWGIYRSGTNGSDIEANDNVEGGFPTVTLSEGQDFENRGCPDFVKQ</sequence>
<keyword evidence="2" id="KW-1185">Reference proteome</keyword>
<accession>A0ABP6PKW3</accession>